<evidence type="ECO:0000313" key="5">
    <source>
        <dbReference type="Proteomes" id="UP000196386"/>
    </source>
</evidence>
<reference evidence="3" key="3">
    <citation type="journal article" date="2018" name="BMC Genomics">
        <title>Whole genome sequencing and function prediction of 133 gut anaerobes isolated from chicken caecum in pure cultures.</title>
        <authorList>
            <person name="Medvecky M."/>
            <person name="Cejkova D."/>
            <person name="Polansky O."/>
            <person name="Karasova D."/>
            <person name="Kubasova T."/>
            <person name="Cizek A."/>
            <person name="Rychlik I."/>
        </authorList>
    </citation>
    <scope>NUCLEOTIDE SEQUENCE</scope>
    <source>
        <strain evidence="3">An175</strain>
    </source>
</reference>
<name>A0A174T7Q2_9FIRM</name>
<evidence type="ECO:0000313" key="6">
    <source>
        <dbReference type="Proteomes" id="UP000446348"/>
    </source>
</evidence>
<dbReference type="OrthoDB" id="2056568at2"/>
<accession>A0A174T7Q2</accession>
<dbReference type="EMBL" id="CZBE01000022">
    <property type="protein sequence ID" value="CUQ04117.1"/>
    <property type="molecule type" value="Genomic_DNA"/>
</dbReference>
<reference evidence="2 6" key="4">
    <citation type="submission" date="2018-08" db="EMBL/GenBank/DDBJ databases">
        <title>Murine metabolic-syndrome-specific gut microbial biobank.</title>
        <authorList>
            <person name="Liu C."/>
        </authorList>
    </citation>
    <scope>NUCLEOTIDE SEQUENCE [LARGE SCALE GENOMIC DNA]</scope>
    <source>
        <strain evidence="2 6">X69</strain>
    </source>
</reference>
<dbReference type="Proteomes" id="UP000095765">
    <property type="component" value="Unassembled WGS sequence"/>
</dbReference>
<evidence type="ECO:0000313" key="1">
    <source>
        <dbReference type="EMBL" id="CUQ04117.1"/>
    </source>
</evidence>
<dbReference type="Proteomes" id="UP000446348">
    <property type="component" value="Unassembled WGS sequence"/>
</dbReference>
<protein>
    <submittedName>
        <fullName evidence="2">Early E1A protein</fullName>
    </submittedName>
</protein>
<sequence>MKAKGNGSPEQCVENLLLIVRGEVPFERLKGIDATLTDRPSEEAAPLLEADAEWLVETYEPRVSLGSVSMTAELAKAGHFVIGVDAIKQ</sequence>
<dbReference type="EMBL" id="QXWZ01000031">
    <property type="protein sequence ID" value="NBI80023.1"/>
    <property type="molecule type" value="Genomic_DNA"/>
</dbReference>
<dbReference type="Gene3D" id="3.10.450.40">
    <property type="match status" value="1"/>
</dbReference>
<reference evidence="5" key="2">
    <citation type="submission" date="2017-04" db="EMBL/GenBank/DDBJ databases">
        <title>Function of individual gut microbiota members based on whole genome sequencing of pure cultures obtained from chicken caecum.</title>
        <authorList>
            <person name="Medvecky M."/>
            <person name="Cejkova D."/>
            <person name="Polansky O."/>
            <person name="Karasova D."/>
            <person name="Kubasova T."/>
            <person name="Cizek A."/>
            <person name="Rychlik I."/>
        </authorList>
    </citation>
    <scope>NUCLEOTIDE SEQUENCE [LARGE SCALE GENOMIC DNA]</scope>
    <source>
        <strain evidence="5">An175</strain>
    </source>
</reference>
<dbReference type="RefSeq" id="WP_006876237.1">
    <property type="nucleotide sequence ID" value="NZ_CP102255.1"/>
</dbReference>
<proteinExistence type="predicted"/>
<evidence type="ECO:0000313" key="3">
    <source>
        <dbReference type="EMBL" id="OUP66969.1"/>
    </source>
</evidence>
<gene>
    <name evidence="3" type="ORF">B5F11_18925</name>
    <name evidence="2" type="ORF">D3Z39_14350</name>
    <name evidence="1" type="ORF">ERS852551_02872</name>
</gene>
<organism evidence="1 4">
    <name type="scientific">Anaerotruncus colihominis</name>
    <dbReference type="NCBI Taxonomy" id="169435"/>
    <lineage>
        <taxon>Bacteria</taxon>
        <taxon>Bacillati</taxon>
        <taxon>Bacillota</taxon>
        <taxon>Clostridia</taxon>
        <taxon>Eubacteriales</taxon>
        <taxon>Oscillospiraceae</taxon>
        <taxon>Anaerotruncus</taxon>
    </lineage>
</organism>
<evidence type="ECO:0000313" key="4">
    <source>
        <dbReference type="Proteomes" id="UP000095765"/>
    </source>
</evidence>
<dbReference type="EMBL" id="NFKP01000037">
    <property type="protein sequence ID" value="OUP66969.1"/>
    <property type="molecule type" value="Genomic_DNA"/>
</dbReference>
<reference evidence="1 4" key="1">
    <citation type="submission" date="2015-09" db="EMBL/GenBank/DDBJ databases">
        <authorList>
            <consortium name="Pathogen Informatics"/>
        </authorList>
    </citation>
    <scope>NUCLEOTIDE SEQUENCE [LARGE SCALE GENOMIC DNA]</scope>
    <source>
        <strain evidence="1 4">2789STDY5834939</strain>
    </source>
</reference>
<dbReference type="SUPFAM" id="SSF160719">
    <property type="entry name" value="gpW/gp25-like"/>
    <property type="match status" value="1"/>
</dbReference>
<dbReference type="Proteomes" id="UP000196386">
    <property type="component" value="Unassembled WGS sequence"/>
</dbReference>
<evidence type="ECO:0000313" key="2">
    <source>
        <dbReference type="EMBL" id="NBI80023.1"/>
    </source>
</evidence>
<dbReference type="AlphaFoldDB" id="A0A174T7Q2"/>